<dbReference type="Proteomes" id="UP000185744">
    <property type="component" value="Unassembled WGS sequence"/>
</dbReference>
<sequence>MKKIYILLLVFLLLFFLLALVYQQNPQKFHEKPIEQYINQTNEIKEKIALVIQKTINISRNLANNYLNNQMNNQDPCLFETWPYNKTYYEKADSYVETHYKTRSEKSLDSLYQLLKQLQFREYERDVFDCTESSAKLEWILEGADYDAVIAYSESFPAFQSSIGHSWVVIDLGQKIVAIEATELTKDNYRPPGIVVNQRGEYLEYTNIYERYMDWLEEYPASEYQRPSDLSFEEWTNQYLNEEYEPYSNYYYNPQKTYETPYNATLGTEYIPESEWDWWQNN</sequence>
<accession>A0A1Q6DVY3</accession>
<reference evidence="1" key="1">
    <citation type="submission" date="2016-12" db="EMBL/GenBank/DDBJ databases">
        <title>Discovery of methanogenic haloarchaea.</title>
        <authorList>
            <person name="Sorokin D.Y."/>
            <person name="Makarova K.S."/>
            <person name="Abbas B."/>
            <person name="Ferrer M."/>
            <person name="Golyshin P.N."/>
        </authorList>
    </citation>
    <scope>NUCLEOTIDE SEQUENCE [LARGE SCALE GENOMIC DNA]</scope>
    <source>
        <strain evidence="1">HMET1</strain>
    </source>
</reference>
<keyword evidence="2" id="KW-1185">Reference proteome</keyword>
<evidence type="ECO:0000313" key="2">
    <source>
        <dbReference type="Proteomes" id="UP000185744"/>
    </source>
</evidence>
<gene>
    <name evidence="1" type="ORF">BTN85_1025</name>
</gene>
<organism evidence="1 2">
    <name type="scientific">Methanohalarchaeum thermophilum</name>
    <dbReference type="NCBI Taxonomy" id="1903181"/>
    <lineage>
        <taxon>Archaea</taxon>
        <taxon>Methanobacteriati</taxon>
        <taxon>Methanobacteriota</taxon>
        <taxon>Methanonatronarchaeia</taxon>
        <taxon>Methanonatronarchaeales</taxon>
        <taxon>Methanonatronarchaeaceae</taxon>
        <taxon>Candidatus Methanohalarchaeum</taxon>
    </lineage>
</organism>
<name>A0A1Q6DVY3_METT1</name>
<dbReference type="EMBL" id="MSDW01000001">
    <property type="protein sequence ID" value="OKY78529.1"/>
    <property type="molecule type" value="Genomic_DNA"/>
</dbReference>
<evidence type="ECO:0000313" key="1">
    <source>
        <dbReference type="EMBL" id="OKY78529.1"/>
    </source>
</evidence>
<dbReference type="GO" id="GO:0006508">
    <property type="term" value="P:proteolysis"/>
    <property type="evidence" value="ECO:0007669"/>
    <property type="project" value="UniProtKB-KW"/>
</dbReference>
<keyword evidence="1" id="KW-0645">Protease</keyword>
<dbReference type="InParanoid" id="A0A1Q6DVY3"/>
<keyword evidence="1" id="KW-0378">Hydrolase</keyword>
<protein>
    <submittedName>
        <fullName evidence="1">Surface protease of transglutaminase family</fullName>
    </submittedName>
</protein>
<comment type="caution">
    <text evidence="1">The sequence shown here is derived from an EMBL/GenBank/DDBJ whole genome shotgun (WGS) entry which is preliminary data.</text>
</comment>
<dbReference type="AlphaFoldDB" id="A0A1Q6DVY3"/>
<proteinExistence type="predicted"/>
<dbReference type="GO" id="GO:0008233">
    <property type="term" value="F:peptidase activity"/>
    <property type="evidence" value="ECO:0007669"/>
    <property type="project" value="UniProtKB-KW"/>
</dbReference>